<comment type="caution">
    <text evidence="7">The sequence shown here is derived from an EMBL/GenBank/DDBJ whole genome shotgun (WGS) entry which is preliminary data.</text>
</comment>
<evidence type="ECO:0000256" key="1">
    <source>
        <dbReference type="ARBA" id="ARBA00023015"/>
    </source>
</evidence>
<evidence type="ECO:0000256" key="3">
    <source>
        <dbReference type="ARBA" id="ARBA00023163"/>
    </source>
</evidence>
<dbReference type="InterPro" id="IPR018062">
    <property type="entry name" value="HTH_AraC-typ_CS"/>
</dbReference>
<keyword evidence="1" id="KW-0805">Transcription regulation</keyword>
<dbReference type="AlphaFoldDB" id="A0A268F1T9"/>
<dbReference type="RefSeq" id="WP_095263898.1">
    <property type="nucleotide sequence ID" value="NZ_NPBY01000013.1"/>
</dbReference>
<evidence type="ECO:0000259" key="6">
    <source>
        <dbReference type="PROSITE" id="PS50110"/>
    </source>
</evidence>
<dbReference type="InterPro" id="IPR009057">
    <property type="entry name" value="Homeodomain-like_sf"/>
</dbReference>
<proteinExistence type="predicted"/>
<dbReference type="Gene3D" id="1.10.10.60">
    <property type="entry name" value="Homeodomain-like"/>
    <property type="match status" value="2"/>
</dbReference>
<organism evidence="7 8">
    <name type="scientific">Paenibacillus campinasensis</name>
    <dbReference type="NCBI Taxonomy" id="66347"/>
    <lineage>
        <taxon>Bacteria</taxon>
        <taxon>Bacillati</taxon>
        <taxon>Bacillota</taxon>
        <taxon>Bacilli</taxon>
        <taxon>Bacillales</taxon>
        <taxon>Paenibacillaceae</taxon>
        <taxon>Paenibacillus</taxon>
    </lineage>
</organism>
<dbReference type="OrthoDB" id="2859525at2"/>
<dbReference type="PROSITE" id="PS01124">
    <property type="entry name" value="HTH_ARAC_FAMILY_2"/>
    <property type="match status" value="1"/>
</dbReference>
<dbReference type="InterPro" id="IPR001789">
    <property type="entry name" value="Sig_transdc_resp-reg_receiver"/>
</dbReference>
<evidence type="ECO:0000259" key="5">
    <source>
        <dbReference type="PROSITE" id="PS01124"/>
    </source>
</evidence>
<gene>
    <name evidence="7" type="ORF">CHH67_04710</name>
</gene>
<dbReference type="InterPro" id="IPR011006">
    <property type="entry name" value="CheY-like_superfamily"/>
</dbReference>
<sequence>MHDVLFVDLQSHDEATPGIRPDWNALRCSRRRCVRSASSAMQFIALEPYTLVIIHALGSDSEGMELCANIRCVSQVPIIITGGSTEFYWTRRALQLQVNDYLPAPFTVEELNTCLRMILPAPPSGDGHPDNRWSQVHAEKEDQVIQEVKAYLKDSMYQNITLKEIAERMHFNYSYLVQKFKFHEKMTFNEYLLQQRMEKAKFLLTHTDMKIYEIADAVGYNDMDWFYKKFKSYAGISANNYRKLHGSRTVPVPVASGQH</sequence>
<feature type="domain" description="Response regulatory" evidence="6">
    <location>
        <begin position="1"/>
        <end position="119"/>
    </location>
</feature>
<dbReference type="GO" id="GO:0043565">
    <property type="term" value="F:sequence-specific DNA binding"/>
    <property type="evidence" value="ECO:0007669"/>
    <property type="project" value="InterPro"/>
</dbReference>
<name>A0A268F1T9_9BACL</name>
<dbReference type="Gene3D" id="3.40.50.2300">
    <property type="match status" value="1"/>
</dbReference>
<dbReference type="Pfam" id="PF12833">
    <property type="entry name" value="HTH_18"/>
    <property type="match status" value="1"/>
</dbReference>
<dbReference type="InterPro" id="IPR018060">
    <property type="entry name" value="HTH_AraC"/>
</dbReference>
<accession>A0A268F1T9</accession>
<dbReference type="GO" id="GO:0000160">
    <property type="term" value="P:phosphorelay signal transduction system"/>
    <property type="evidence" value="ECO:0007669"/>
    <property type="project" value="InterPro"/>
</dbReference>
<dbReference type="Proteomes" id="UP000215596">
    <property type="component" value="Unassembled WGS sequence"/>
</dbReference>
<evidence type="ECO:0000313" key="7">
    <source>
        <dbReference type="EMBL" id="PAD79303.1"/>
    </source>
</evidence>
<protein>
    <submittedName>
        <fullName evidence="7">DNA-binding response regulator</fullName>
    </submittedName>
</protein>
<keyword evidence="2 7" id="KW-0238">DNA-binding</keyword>
<evidence type="ECO:0000313" key="8">
    <source>
        <dbReference type="Proteomes" id="UP000215596"/>
    </source>
</evidence>
<dbReference type="EMBL" id="NPBY01000013">
    <property type="protein sequence ID" value="PAD79303.1"/>
    <property type="molecule type" value="Genomic_DNA"/>
</dbReference>
<evidence type="ECO:0000256" key="4">
    <source>
        <dbReference type="PROSITE-ProRule" id="PRU00169"/>
    </source>
</evidence>
<dbReference type="GO" id="GO:0003700">
    <property type="term" value="F:DNA-binding transcription factor activity"/>
    <property type="evidence" value="ECO:0007669"/>
    <property type="project" value="InterPro"/>
</dbReference>
<dbReference type="SUPFAM" id="SSF52172">
    <property type="entry name" value="CheY-like"/>
    <property type="match status" value="1"/>
</dbReference>
<reference evidence="7 8" key="1">
    <citation type="submission" date="2017-07" db="EMBL/GenBank/DDBJ databases">
        <title>Isolation and whole genome analysis of endospore-forming bacteria from heroin.</title>
        <authorList>
            <person name="Kalinowski J."/>
            <person name="Ahrens B."/>
            <person name="Al-Dilaimi A."/>
            <person name="Winkler A."/>
            <person name="Wibberg D."/>
            <person name="Schleenbecker U."/>
            <person name="Ruckert C."/>
            <person name="Wolfel R."/>
            <person name="Grass G."/>
        </authorList>
    </citation>
    <scope>NUCLEOTIDE SEQUENCE [LARGE SCALE GENOMIC DNA]</scope>
    <source>
        <strain evidence="7 8">7537-G1</strain>
    </source>
</reference>
<dbReference type="PANTHER" id="PTHR43280:SF28">
    <property type="entry name" value="HTH-TYPE TRANSCRIPTIONAL ACTIVATOR RHAS"/>
    <property type="match status" value="1"/>
</dbReference>
<dbReference type="SUPFAM" id="SSF46689">
    <property type="entry name" value="Homeodomain-like"/>
    <property type="match status" value="2"/>
</dbReference>
<dbReference type="PROSITE" id="PS50110">
    <property type="entry name" value="RESPONSE_REGULATORY"/>
    <property type="match status" value="1"/>
</dbReference>
<feature type="domain" description="HTH araC/xylS-type" evidence="5">
    <location>
        <begin position="146"/>
        <end position="244"/>
    </location>
</feature>
<comment type="caution">
    <text evidence="4">Lacks conserved residue(s) required for the propagation of feature annotation.</text>
</comment>
<dbReference type="PROSITE" id="PS00041">
    <property type="entry name" value="HTH_ARAC_FAMILY_1"/>
    <property type="match status" value="1"/>
</dbReference>
<dbReference type="PANTHER" id="PTHR43280">
    <property type="entry name" value="ARAC-FAMILY TRANSCRIPTIONAL REGULATOR"/>
    <property type="match status" value="1"/>
</dbReference>
<dbReference type="SMART" id="SM00342">
    <property type="entry name" value="HTH_ARAC"/>
    <property type="match status" value="1"/>
</dbReference>
<evidence type="ECO:0000256" key="2">
    <source>
        <dbReference type="ARBA" id="ARBA00023125"/>
    </source>
</evidence>
<keyword evidence="3" id="KW-0804">Transcription</keyword>